<dbReference type="InterPro" id="IPR029058">
    <property type="entry name" value="AB_hydrolase_fold"/>
</dbReference>
<evidence type="ECO:0000259" key="5">
    <source>
        <dbReference type="Pfam" id="PF00151"/>
    </source>
</evidence>
<accession>A0ABQ9JBG8</accession>
<feature type="domain" description="Lipase" evidence="5">
    <location>
        <begin position="2"/>
        <end position="204"/>
    </location>
</feature>
<evidence type="ECO:0000256" key="4">
    <source>
        <dbReference type="RuleBase" id="RU004262"/>
    </source>
</evidence>
<dbReference type="PRINTS" id="PR00821">
    <property type="entry name" value="TAGLIPASE"/>
</dbReference>
<dbReference type="PANTHER" id="PTHR11610">
    <property type="entry name" value="LIPASE"/>
    <property type="match status" value="1"/>
</dbReference>
<comment type="caution">
    <text evidence="6">The sequence shown here is derived from an EMBL/GenBank/DDBJ whole genome shotgun (WGS) entry which is preliminary data.</text>
</comment>
<evidence type="ECO:0000256" key="1">
    <source>
        <dbReference type="ARBA" id="ARBA00004613"/>
    </source>
</evidence>
<name>A0ABQ9JBG8_9CUCU</name>
<dbReference type="Pfam" id="PF00151">
    <property type="entry name" value="Lipase"/>
    <property type="match status" value="1"/>
</dbReference>
<dbReference type="EMBL" id="JAPWTJ010000906">
    <property type="protein sequence ID" value="KAJ8974934.1"/>
    <property type="molecule type" value="Genomic_DNA"/>
</dbReference>
<reference evidence="6" key="1">
    <citation type="journal article" date="2023" name="Insect Mol. Biol.">
        <title>Genome sequencing provides insights into the evolution of gene families encoding plant cell wall-degrading enzymes in longhorned beetles.</title>
        <authorList>
            <person name="Shin N.R."/>
            <person name="Okamura Y."/>
            <person name="Kirsch R."/>
            <person name="Pauchet Y."/>
        </authorList>
    </citation>
    <scope>NUCLEOTIDE SEQUENCE</scope>
    <source>
        <strain evidence="6">MMC_N1</strain>
    </source>
</reference>
<evidence type="ECO:0000313" key="7">
    <source>
        <dbReference type="Proteomes" id="UP001162164"/>
    </source>
</evidence>
<proteinExistence type="inferred from homology"/>
<keyword evidence="3" id="KW-0964">Secreted</keyword>
<evidence type="ECO:0000256" key="3">
    <source>
        <dbReference type="ARBA" id="ARBA00022525"/>
    </source>
</evidence>
<dbReference type="Gene3D" id="3.40.50.1820">
    <property type="entry name" value="alpha/beta hydrolase"/>
    <property type="match status" value="1"/>
</dbReference>
<dbReference type="InterPro" id="IPR000734">
    <property type="entry name" value="TAG_lipase"/>
</dbReference>
<gene>
    <name evidence="6" type="ORF">NQ317_012914</name>
</gene>
<dbReference type="InterPro" id="IPR013818">
    <property type="entry name" value="Lipase"/>
</dbReference>
<dbReference type="Proteomes" id="UP001162164">
    <property type="component" value="Unassembled WGS sequence"/>
</dbReference>
<evidence type="ECO:0000256" key="2">
    <source>
        <dbReference type="ARBA" id="ARBA00010701"/>
    </source>
</evidence>
<dbReference type="SUPFAM" id="SSF53474">
    <property type="entry name" value="alpha/beta-Hydrolases"/>
    <property type="match status" value="1"/>
</dbReference>
<comment type="subcellular location">
    <subcellularLocation>
        <location evidence="1">Secreted</location>
    </subcellularLocation>
</comment>
<comment type="similarity">
    <text evidence="2 4">Belongs to the AB hydrolase superfamily. Lipase family.</text>
</comment>
<dbReference type="PANTHER" id="PTHR11610:SF173">
    <property type="entry name" value="LIPASE DOMAIN-CONTAINING PROTEIN-RELATED"/>
    <property type="match status" value="1"/>
</dbReference>
<sequence length="210" mass="22527">MVVVDWSEVADSINYFYAKDGVQSVGKFFGDFINDLSTTYNLSLSKISIAGHSLGAHIAGVAGKSLNGEIDHITGLDPAAPFIDGSDESYTLNKGDAKFVQVIHTSGGKLGIGQAIGHADYYPNGGSDQSGCILDLAGSCAHQRSFEYFAESIKNGTFLAERCLNFVEYYSGACNGEKSLMGGYYVDKRASGNYYLKTNDQSPFAMTEVE</sequence>
<evidence type="ECO:0000313" key="6">
    <source>
        <dbReference type="EMBL" id="KAJ8974934.1"/>
    </source>
</evidence>
<organism evidence="6 7">
    <name type="scientific">Molorchus minor</name>
    <dbReference type="NCBI Taxonomy" id="1323400"/>
    <lineage>
        <taxon>Eukaryota</taxon>
        <taxon>Metazoa</taxon>
        <taxon>Ecdysozoa</taxon>
        <taxon>Arthropoda</taxon>
        <taxon>Hexapoda</taxon>
        <taxon>Insecta</taxon>
        <taxon>Pterygota</taxon>
        <taxon>Neoptera</taxon>
        <taxon>Endopterygota</taxon>
        <taxon>Coleoptera</taxon>
        <taxon>Polyphaga</taxon>
        <taxon>Cucujiformia</taxon>
        <taxon>Chrysomeloidea</taxon>
        <taxon>Cerambycidae</taxon>
        <taxon>Lamiinae</taxon>
        <taxon>Monochamini</taxon>
        <taxon>Molorchus</taxon>
    </lineage>
</organism>
<keyword evidence="7" id="KW-1185">Reference proteome</keyword>
<protein>
    <recommendedName>
        <fullName evidence="5">Lipase domain-containing protein</fullName>
    </recommendedName>
</protein>